<sequence>MTSTSIPVPTQTAAADPVAVLDFWWKAGREAWFTRSDAFDADIRSHFVPLMDDAASGALDHWQETPHGALALLLLLDQFPRNVYRQDKRAFATDAKAQIIATAALARGFDKAFPKDARAFFYLPFEHAEDMAQQEKSVDLFRRLGDKEFYLYALVHLDVIRRFGRFPHRNHVLERETTAEEAAYLADGGFSA</sequence>
<dbReference type="Proteomes" id="UP000183900">
    <property type="component" value="Unassembled WGS sequence"/>
</dbReference>
<protein>
    <submittedName>
        <fullName evidence="1">Uncharacterized conserved protein, DUF924 family</fullName>
    </submittedName>
</protein>
<organism evidence="1 2">
    <name type="scientific">Pannonibacter indicus</name>
    <dbReference type="NCBI Taxonomy" id="466044"/>
    <lineage>
        <taxon>Bacteria</taxon>
        <taxon>Pseudomonadati</taxon>
        <taxon>Pseudomonadota</taxon>
        <taxon>Alphaproteobacteria</taxon>
        <taxon>Hyphomicrobiales</taxon>
        <taxon>Stappiaceae</taxon>
        <taxon>Pannonibacter</taxon>
    </lineage>
</organism>
<dbReference type="RefSeq" id="WP_244270008.1">
    <property type="nucleotide sequence ID" value="NZ_CYHE01000002.1"/>
</dbReference>
<keyword evidence="2" id="KW-1185">Reference proteome</keyword>
<dbReference type="Gene3D" id="1.20.58.320">
    <property type="entry name" value="TPR-like"/>
    <property type="match status" value="1"/>
</dbReference>
<name>A0A0K6HSW2_9HYPH</name>
<accession>A0A0K6HSW2</accession>
<gene>
    <name evidence="1" type="ORF">Ga0061067_102578</name>
</gene>
<dbReference type="Pfam" id="PF06041">
    <property type="entry name" value="DUF924"/>
    <property type="match status" value="1"/>
</dbReference>
<dbReference type="EMBL" id="CYHE01000002">
    <property type="protein sequence ID" value="CUA93936.1"/>
    <property type="molecule type" value="Genomic_DNA"/>
</dbReference>
<reference evidence="2" key="1">
    <citation type="submission" date="2015-08" db="EMBL/GenBank/DDBJ databases">
        <authorList>
            <person name="Varghese N."/>
        </authorList>
    </citation>
    <scope>NUCLEOTIDE SEQUENCE [LARGE SCALE GENOMIC DNA]</scope>
    <source>
        <strain evidence="2">DSM 23407</strain>
    </source>
</reference>
<evidence type="ECO:0000313" key="2">
    <source>
        <dbReference type="Proteomes" id="UP000183900"/>
    </source>
</evidence>
<dbReference type="InterPro" id="IPR010323">
    <property type="entry name" value="DUF924"/>
</dbReference>
<dbReference type="InterPro" id="IPR011990">
    <property type="entry name" value="TPR-like_helical_dom_sf"/>
</dbReference>
<dbReference type="AlphaFoldDB" id="A0A0K6HSW2"/>
<dbReference type="Gene3D" id="1.25.40.10">
    <property type="entry name" value="Tetratricopeptide repeat domain"/>
    <property type="match status" value="1"/>
</dbReference>
<proteinExistence type="predicted"/>
<dbReference type="SUPFAM" id="SSF48452">
    <property type="entry name" value="TPR-like"/>
    <property type="match status" value="1"/>
</dbReference>
<evidence type="ECO:0000313" key="1">
    <source>
        <dbReference type="EMBL" id="CUA93936.1"/>
    </source>
</evidence>